<sequence length="126" mass="13620">MRSIEDFRSGLDAETLETVDRLRSIAAAAHPDLVERIKWNAPSFALGEDDLITLGLERRGGVRLVLHRGARPKNPAGFAFDDPAGLARWPAVDRGVMVFNDLAAVEAAETAVGDLCARWVARVLAG</sequence>
<dbReference type="Proteomes" id="UP000249393">
    <property type="component" value="Unassembled WGS sequence"/>
</dbReference>
<evidence type="ECO:0000313" key="3">
    <source>
        <dbReference type="Proteomes" id="UP000249393"/>
    </source>
</evidence>
<reference evidence="2 3" key="1">
    <citation type="submission" date="2017-08" db="EMBL/GenBank/DDBJ databases">
        <title>Infants hospitalized years apart are colonized by the same room-sourced microbial strains.</title>
        <authorList>
            <person name="Brooks B."/>
            <person name="Olm M.R."/>
            <person name="Firek B.A."/>
            <person name="Baker R."/>
            <person name="Thomas B.C."/>
            <person name="Morowitz M.J."/>
            <person name="Banfield J.F."/>
        </authorList>
    </citation>
    <scope>NUCLEOTIDE SEQUENCE [LARGE SCALE GENOMIC DNA]</scope>
    <source>
        <strain evidence="2">S2_003_000_R2_4</strain>
    </source>
</reference>
<comment type="caution">
    <text evidence="2">The sequence shown here is derived from an EMBL/GenBank/DDBJ whole genome shotgun (WGS) entry which is preliminary data.</text>
</comment>
<gene>
    <name evidence="2" type="ORF">DI526_00330</name>
</gene>
<name>A0A2W5VC93_9CAUL</name>
<evidence type="ECO:0000259" key="1">
    <source>
        <dbReference type="Pfam" id="PF08818"/>
    </source>
</evidence>
<proteinExistence type="predicted"/>
<feature type="domain" description="YdhG-like" evidence="1">
    <location>
        <begin position="17"/>
        <end position="119"/>
    </location>
</feature>
<dbReference type="RefSeq" id="WP_304272648.1">
    <property type="nucleotide sequence ID" value="NZ_QFQZ01000001.1"/>
</dbReference>
<dbReference type="EMBL" id="QFQZ01000001">
    <property type="protein sequence ID" value="PZR37380.1"/>
    <property type="molecule type" value="Genomic_DNA"/>
</dbReference>
<dbReference type="Pfam" id="PF08818">
    <property type="entry name" value="DUF1801"/>
    <property type="match status" value="1"/>
</dbReference>
<dbReference type="SUPFAM" id="SSF159888">
    <property type="entry name" value="YdhG-like"/>
    <property type="match status" value="1"/>
</dbReference>
<dbReference type="Gene3D" id="3.90.1150.200">
    <property type="match status" value="1"/>
</dbReference>
<dbReference type="AlphaFoldDB" id="A0A2W5VC93"/>
<evidence type="ECO:0000313" key="2">
    <source>
        <dbReference type="EMBL" id="PZR37380.1"/>
    </source>
</evidence>
<organism evidence="2 3">
    <name type="scientific">Caulobacter segnis</name>
    <dbReference type="NCBI Taxonomy" id="88688"/>
    <lineage>
        <taxon>Bacteria</taxon>
        <taxon>Pseudomonadati</taxon>
        <taxon>Pseudomonadota</taxon>
        <taxon>Alphaproteobacteria</taxon>
        <taxon>Caulobacterales</taxon>
        <taxon>Caulobacteraceae</taxon>
        <taxon>Caulobacter</taxon>
    </lineage>
</organism>
<dbReference type="InterPro" id="IPR014922">
    <property type="entry name" value="YdhG-like"/>
</dbReference>
<accession>A0A2W5VC93</accession>
<protein>
    <submittedName>
        <fullName evidence="2">DUF1801 domain-containing protein</fullName>
    </submittedName>
</protein>